<accession>A0A0A9EDA7</accession>
<reference evidence="2" key="1">
    <citation type="submission" date="2014-09" db="EMBL/GenBank/DDBJ databases">
        <authorList>
            <person name="Magalhaes I.L.F."/>
            <person name="Oliveira U."/>
            <person name="Santos F.R."/>
            <person name="Vidigal T.H.D.A."/>
            <person name="Brescovit A.D."/>
            <person name="Santos A.J."/>
        </authorList>
    </citation>
    <scope>NUCLEOTIDE SEQUENCE</scope>
    <source>
        <tissue evidence="2">Shoot tissue taken approximately 20 cm above the soil surface</tissue>
    </source>
</reference>
<feature type="region of interest" description="Disordered" evidence="1">
    <location>
        <begin position="1"/>
        <end position="30"/>
    </location>
</feature>
<protein>
    <submittedName>
        <fullName evidence="2">Splicing factor U2AF 65 kDa subunit</fullName>
    </submittedName>
</protein>
<evidence type="ECO:0000256" key="1">
    <source>
        <dbReference type="SAM" id="MobiDB-lite"/>
    </source>
</evidence>
<name>A0A0A9EDA7_ARUDO</name>
<dbReference type="AlphaFoldDB" id="A0A0A9EDA7"/>
<dbReference type="EMBL" id="GBRH01200902">
    <property type="protein sequence ID" value="JAD96993.1"/>
    <property type="molecule type" value="Transcribed_RNA"/>
</dbReference>
<reference evidence="2" key="2">
    <citation type="journal article" date="2015" name="Data Brief">
        <title>Shoot transcriptome of the giant reed, Arundo donax.</title>
        <authorList>
            <person name="Barrero R.A."/>
            <person name="Guerrero F.D."/>
            <person name="Moolhuijzen P."/>
            <person name="Goolsby J.A."/>
            <person name="Tidwell J."/>
            <person name="Bellgard S.E."/>
            <person name="Bellgard M.I."/>
        </authorList>
    </citation>
    <scope>NUCLEOTIDE SEQUENCE</scope>
    <source>
        <tissue evidence="2">Shoot tissue taken approximately 20 cm above the soil surface</tissue>
    </source>
</reference>
<evidence type="ECO:0000313" key="2">
    <source>
        <dbReference type="EMBL" id="JAD96993.1"/>
    </source>
</evidence>
<sequence length="148" mass="15284">MAAPPSPSRRHSYMLSGPRNLEKGTGNARRARTGSVTGVTVVTVLEMVGGETGMVGIRTMTGVTVVTRTEMVIATTGSAENEVRKGNTVIVLMIVIATVTGAVILKGEETVTEMVTVGIVLAPGPLRRVVAVTADLGLVSALVQRASV</sequence>
<organism evidence="2">
    <name type="scientific">Arundo donax</name>
    <name type="common">Giant reed</name>
    <name type="synonym">Donax arundinaceus</name>
    <dbReference type="NCBI Taxonomy" id="35708"/>
    <lineage>
        <taxon>Eukaryota</taxon>
        <taxon>Viridiplantae</taxon>
        <taxon>Streptophyta</taxon>
        <taxon>Embryophyta</taxon>
        <taxon>Tracheophyta</taxon>
        <taxon>Spermatophyta</taxon>
        <taxon>Magnoliopsida</taxon>
        <taxon>Liliopsida</taxon>
        <taxon>Poales</taxon>
        <taxon>Poaceae</taxon>
        <taxon>PACMAD clade</taxon>
        <taxon>Arundinoideae</taxon>
        <taxon>Arundineae</taxon>
        <taxon>Arundo</taxon>
    </lineage>
</organism>
<proteinExistence type="predicted"/>